<evidence type="ECO:0000256" key="6">
    <source>
        <dbReference type="ARBA" id="ARBA00022723"/>
    </source>
</evidence>
<dbReference type="NCBIfam" id="TIGR00494">
    <property type="entry name" value="crcB"/>
    <property type="match status" value="1"/>
</dbReference>
<name>A0A2R8AMX0_9RHOB</name>
<sequence>MMTPLLQVALGGALGASARYLTGTTVTRLLGHGFPAGTMVVNVVGSFLMGALVVVLAKKGGQAAAPFLMTGLLGGFTTFSAFSLDAVTLFERGQVMAAMGYVLGSVVISIAALMAGLLVARMVLA</sequence>
<protein>
    <recommendedName>
        <fullName evidence="14">Fluoride-specific ion channel FluC</fullName>
    </recommendedName>
</protein>
<evidence type="ECO:0000256" key="7">
    <source>
        <dbReference type="ARBA" id="ARBA00022989"/>
    </source>
</evidence>
<evidence type="ECO:0000256" key="5">
    <source>
        <dbReference type="ARBA" id="ARBA00022692"/>
    </source>
</evidence>
<feature type="binding site" evidence="14">
    <location>
        <position position="74"/>
    </location>
    <ligand>
        <name>Na(+)</name>
        <dbReference type="ChEBI" id="CHEBI:29101"/>
        <note>structural</note>
    </ligand>
</feature>
<keyword evidence="3 14" id="KW-1003">Cell membrane</keyword>
<dbReference type="Proteomes" id="UP000244911">
    <property type="component" value="Unassembled WGS sequence"/>
</dbReference>
<keyword evidence="8 14" id="KW-0915">Sodium</keyword>
<keyword evidence="4" id="KW-0997">Cell inner membrane</keyword>
<feature type="transmembrane region" description="Helical" evidence="14">
    <location>
        <begin position="64"/>
        <end position="84"/>
    </location>
</feature>
<comment type="subcellular location">
    <subcellularLocation>
        <location evidence="1 14">Cell membrane</location>
        <topology evidence="1 14">Multi-pass membrane protein</topology>
    </subcellularLocation>
</comment>
<keyword evidence="7 14" id="KW-1133">Transmembrane helix</keyword>
<dbReference type="GO" id="GO:0140114">
    <property type="term" value="P:cellular detoxification of fluoride"/>
    <property type="evidence" value="ECO:0007669"/>
    <property type="project" value="UniProtKB-UniRule"/>
</dbReference>
<keyword evidence="5 14" id="KW-0812">Transmembrane</keyword>
<evidence type="ECO:0000256" key="10">
    <source>
        <dbReference type="ARBA" id="ARBA00023136"/>
    </source>
</evidence>
<dbReference type="NCBIfam" id="NF010805">
    <property type="entry name" value="PRK14209.1"/>
    <property type="match status" value="1"/>
</dbReference>
<feature type="transmembrane region" description="Helical" evidence="14">
    <location>
        <begin position="96"/>
        <end position="120"/>
    </location>
</feature>
<dbReference type="PANTHER" id="PTHR28259:SF18">
    <property type="entry name" value="FLUORIDE-SPECIFIC ION CHANNEL FLUC"/>
    <property type="match status" value="1"/>
</dbReference>
<comment type="similarity">
    <text evidence="12 14">Belongs to the fluoride channel Fluc/FEX (TC 1.A.43) family.</text>
</comment>
<keyword evidence="2 14" id="KW-0813">Transport</keyword>
<feature type="binding site" evidence="14">
    <location>
        <position position="77"/>
    </location>
    <ligand>
        <name>Na(+)</name>
        <dbReference type="ChEBI" id="CHEBI:29101"/>
        <note>structural</note>
    </ligand>
</feature>
<dbReference type="GO" id="GO:0046872">
    <property type="term" value="F:metal ion binding"/>
    <property type="evidence" value="ECO:0007669"/>
    <property type="project" value="UniProtKB-KW"/>
</dbReference>
<dbReference type="PANTHER" id="PTHR28259">
    <property type="entry name" value="FLUORIDE EXPORT PROTEIN 1-RELATED"/>
    <property type="match status" value="1"/>
</dbReference>
<keyword evidence="11 14" id="KW-0407">Ion channel</keyword>
<evidence type="ECO:0000256" key="11">
    <source>
        <dbReference type="ARBA" id="ARBA00023303"/>
    </source>
</evidence>
<feature type="transmembrane region" description="Helical" evidence="14">
    <location>
        <begin position="34"/>
        <end position="57"/>
    </location>
</feature>
<gene>
    <name evidence="14 15" type="primary">crcB</name>
    <name evidence="14" type="synonym">fluC</name>
    <name evidence="15" type="ORF">ALP8811_02433</name>
</gene>
<comment type="function">
    <text evidence="14">Fluoride-specific ion channel. Important for reducing fluoride concentration in the cell, thus reducing its toxicity.</text>
</comment>
<dbReference type="HAMAP" id="MF_00454">
    <property type="entry name" value="FluC"/>
    <property type="match status" value="1"/>
</dbReference>
<dbReference type="GO" id="GO:0005886">
    <property type="term" value="C:plasma membrane"/>
    <property type="evidence" value="ECO:0007669"/>
    <property type="project" value="UniProtKB-SubCell"/>
</dbReference>
<evidence type="ECO:0000256" key="13">
    <source>
        <dbReference type="ARBA" id="ARBA00035585"/>
    </source>
</evidence>
<dbReference type="InterPro" id="IPR003691">
    <property type="entry name" value="FluC"/>
</dbReference>
<dbReference type="OrthoDB" id="9806299at2"/>
<evidence type="ECO:0000256" key="3">
    <source>
        <dbReference type="ARBA" id="ARBA00022475"/>
    </source>
</evidence>
<evidence type="ECO:0000256" key="8">
    <source>
        <dbReference type="ARBA" id="ARBA00023053"/>
    </source>
</evidence>
<comment type="activity regulation">
    <text evidence="14">Na(+) is not transported, but it plays an essential structural role and its presence is essential for fluoride channel function.</text>
</comment>
<dbReference type="GO" id="GO:0062054">
    <property type="term" value="F:fluoride channel activity"/>
    <property type="evidence" value="ECO:0007669"/>
    <property type="project" value="UniProtKB-UniRule"/>
</dbReference>
<keyword evidence="10 14" id="KW-0472">Membrane</keyword>
<evidence type="ECO:0000313" key="15">
    <source>
        <dbReference type="EMBL" id="SPF77406.1"/>
    </source>
</evidence>
<keyword evidence="6 14" id="KW-0479">Metal-binding</keyword>
<evidence type="ECO:0000313" key="16">
    <source>
        <dbReference type="Proteomes" id="UP000244911"/>
    </source>
</evidence>
<reference evidence="15 16" key="1">
    <citation type="submission" date="2018-03" db="EMBL/GenBank/DDBJ databases">
        <authorList>
            <person name="Keele B.F."/>
        </authorList>
    </citation>
    <scope>NUCLEOTIDE SEQUENCE [LARGE SCALE GENOMIC DNA]</scope>
    <source>
        <strain evidence="15 16">CECT 8811</strain>
    </source>
</reference>
<comment type="catalytic activity">
    <reaction evidence="13">
        <text>fluoride(in) = fluoride(out)</text>
        <dbReference type="Rhea" id="RHEA:76159"/>
        <dbReference type="ChEBI" id="CHEBI:17051"/>
    </reaction>
    <physiologicalReaction direction="left-to-right" evidence="13">
        <dbReference type="Rhea" id="RHEA:76160"/>
    </physiologicalReaction>
</comment>
<evidence type="ECO:0000256" key="4">
    <source>
        <dbReference type="ARBA" id="ARBA00022519"/>
    </source>
</evidence>
<dbReference type="EMBL" id="OMOI01000001">
    <property type="protein sequence ID" value="SPF77406.1"/>
    <property type="molecule type" value="Genomic_DNA"/>
</dbReference>
<dbReference type="Pfam" id="PF02537">
    <property type="entry name" value="CRCB"/>
    <property type="match status" value="1"/>
</dbReference>
<dbReference type="AlphaFoldDB" id="A0A2R8AMX0"/>
<proteinExistence type="inferred from homology"/>
<evidence type="ECO:0000256" key="12">
    <source>
        <dbReference type="ARBA" id="ARBA00035120"/>
    </source>
</evidence>
<keyword evidence="9 14" id="KW-0406">Ion transport</keyword>
<accession>A0A2R8AMX0</accession>
<keyword evidence="16" id="KW-1185">Reference proteome</keyword>
<evidence type="ECO:0000256" key="14">
    <source>
        <dbReference type="HAMAP-Rule" id="MF_00454"/>
    </source>
</evidence>
<dbReference type="RefSeq" id="WP_108857336.1">
    <property type="nucleotide sequence ID" value="NZ_OMOI01000001.1"/>
</dbReference>
<organism evidence="15 16">
    <name type="scientific">Aliiroseovarius pelagivivens</name>
    <dbReference type="NCBI Taxonomy" id="1639690"/>
    <lineage>
        <taxon>Bacteria</taxon>
        <taxon>Pseudomonadati</taxon>
        <taxon>Pseudomonadota</taxon>
        <taxon>Alphaproteobacteria</taxon>
        <taxon>Rhodobacterales</taxon>
        <taxon>Paracoccaceae</taxon>
        <taxon>Aliiroseovarius</taxon>
    </lineage>
</organism>
<dbReference type="NCBIfam" id="NF010791">
    <property type="entry name" value="PRK14195.1"/>
    <property type="match status" value="1"/>
</dbReference>
<evidence type="ECO:0000256" key="1">
    <source>
        <dbReference type="ARBA" id="ARBA00004651"/>
    </source>
</evidence>
<evidence type="ECO:0000256" key="2">
    <source>
        <dbReference type="ARBA" id="ARBA00022448"/>
    </source>
</evidence>
<evidence type="ECO:0000256" key="9">
    <source>
        <dbReference type="ARBA" id="ARBA00023065"/>
    </source>
</evidence>